<gene>
    <name evidence="1" type="ordered locus">Mevan_1515</name>
</gene>
<dbReference type="AlphaFoldDB" id="A6USD7"/>
<dbReference type="STRING" id="406327.Mevan_1515"/>
<dbReference type="EMBL" id="CP000742">
    <property type="protein sequence ID" value="ABR55409.1"/>
    <property type="molecule type" value="Genomic_DNA"/>
</dbReference>
<accession>A6USD7</accession>
<evidence type="ECO:0000313" key="1">
    <source>
        <dbReference type="EMBL" id="ABR55409.1"/>
    </source>
</evidence>
<evidence type="ECO:0008006" key="3">
    <source>
        <dbReference type="Google" id="ProtNLM"/>
    </source>
</evidence>
<dbReference type="KEGG" id="mvn:Mevan_1515"/>
<dbReference type="InterPro" id="IPR009183">
    <property type="entry name" value="UCP004962"/>
</dbReference>
<protein>
    <recommendedName>
        <fullName evidence="3">DUF2124 domain-containing protein</fullName>
    </recommendedName>
</protein>
<dbReference type="eggNOG" id="arCOG04847">
    <property type="taxonomic scope" value="Archaea"/>
</dbReference>
<keyword evidence="2" id="KW-1185">Reference proteome</keyword>
<dbReference type="PIRSF" id="PIRSF004962">
    <property type="entry name" value="UCP004962"/>
    <property type="match status" value="1"/>
</dbReference>
<dbReference type="OrthoDB" id="64681at2157"/>
<dbReference type="GeneID" id="5324556"/>
<evidence type="ECO:0000313" key="2">
    <source>
        <dbReference type="Proteomes" id="UP000001107"/>
    </source>
</evidence>
<proteinExistence type="predicted"/>
<dbReference type="Proteomes" id="UP000001107">
    <property type="component" value="Chromosome"/>
</dbReference>
<name>A6USD7_METVS</name>
<dbReference type="RefSeq" id="WP_012066323.1">
    <property type="nucleotide sequence ID" value="NC_009634.1"/>
</dbReference>
<dbReference type="Gene3D" id="3.40.50.2300">
    <property type="match status" value="1"/>
</dbReference>
<reference evidence="1" key="1">
    <citation type="submission" date="2007-06" db="EMBL/GenBank/DDBJ databases">
        <title>Complete sequence of Methanococcus vannielii SB.</title>
        <authorList>
            <consortium name="US DOE Joint Genome Institute"/>
            <person name="Copeland A."/>
            <person name="Lucas S."/>
            <person name="Lapidus A."/>
            <person name="Barry K."/>
            <person name="Glavina del Rio T."/>
            <person name="Dalin E."/>
            <person name="Tice H."/>
            <person name="Pitluck S."/>
            <person name="Chain P."/>
            <person name="Malfatti S."/>
            <person name="Shin M."/>
            <person name="Vergez L."/>
            <person name="Schmutz J."/>
            <person name="Larimer F."/>
            <person name="Land M."/>
            <person name="Hauser L."/>
            <person name="Kyrpides N."/>
            <person name="Anderson I."/>
            <person name="Sieprawska-Lupa M."/>
            <person name="Whitman W.B."/>
            <person name="Richardson P."/>
        </authorList>
    </citation>
    <scope>NUCLEOTIDE SEQUENCE [LARGE SCALE GENOMIC DNA]</scope>
    <source>
        <strain evidence="1">SB</strain>
    </source>
</reference>
<dbReference type="Pfam" id="PF09897">
    <property type="entry name" value="DUF2124"/>
    <property type="match status" value="1"/>
</dbReference>
<dbReference type="HOGENOM" id="CLU_1682726_0_0_2"/>
<organism evidence="1 2">
    <name type="scientific">Methanococcus vannielii (strain ATCC 35089 / DSM 1224 / JCM 13029 / OCM 148 / SB)</name>
    <dbReference type="NCBI Taxonomy" id="406327"/>
    <lineage>
        <taxon>Archaea</taxon>
        <taxon>Methanobacteriati</taxon>
        <taxon>Methanobacteriota</taxon>
        <taxon>Methanomada group</taxon>
        <taxon>Methanococci</taxon>
        <taxon>Methanococcales</taxon>
        <taxon>Methanococcaceae</taxon>
        <taxon>Methanococcus</taxon>
    </lineage>
</organism>
<sequence>MKKIAEDKGISFQLRQFKSLVLEFKSDNILYTGSKGVCMPFALLNAYAVRNVSNQYFCADAKLEEISKLEQGSLGYTYNLVKYDFILNPDLLVLFGGIAMHHSKVTTKDVNTLIGELNPKKIVGVCFSSIFQKMNWDKEISFDMIIDSQLEPVEIYEKI</sequence>